<keyword evidence="1" id="KW-0472">Membrane</keyword>
<reference evidence="2" key="1">
    <citation type="submission" date="2022-08" db="UniProtKB">
        <authorList>
            <consortium name="EnsemblMetazoa"/>
        </authorList>
    </citation>
    <scope>IDENTIFICATION</scope>
    <source>
        <strain evidence="2">05x7-T-G4-1.051#20</strain>
    </source>
</reference>
<accession>A0A8W8NT80</accession>
<proteinExistence type="predicted"/>
<evidence type="ECO:0000313" key="3">
    <source>
        <dbReference type="Proteomes" id="UP000005408"/>
    </source>
</evidence>
<dbReference type="AlphaFoldDB" id="A0A8W8NT80"/>
<evidence type="ECO:0000313" key="2">
    <source>
        <dbReference type="EnsemblMetazoa" id="G7325.1:cds"/>
    </source>
</evidence>
<evidence type="ECO:0000256" key="1">
    <source>
        <dbReference type="SAM" id="Phobius"/>
    </source>
</evidence>
<name>A0A8W8NT80_MAGGI</name>
<organism evidence="2 3">
    <name type="scientific">Magallana gigas</name>
    <name type="common">Pacific oyster</name>
    <name type="synonym">Crassostrea gigas</name>
    <dbReference type="NCBI Taxonomy" id="29159"/>
    <lineage>
        <taxon>Eukaryota</taxon>
        <taxon>Metazoa</taxon>
        <taxon>Spiralia</taxon>
        <taxon>Lophotrochozoa</taxon>
        <taxon>Mollusca</taxon>
        <taxon>Bivalvia</taxon>
        <taxon>Autobranchia</taxon>
        <taxon>Pteriomorphia</taxon>
        <taxon>Ostreida</taxon>
        <taxon>Ostreoidea</taxon>
        <taxon>Ostreidae</taxon>
        <taxon>Magallana</taxon>
    </lineage>
</organism>
<keyword evidence="1" id="KW-0812">Transmembrane</keyword>
<keyword evidence="1" id="KW-1133">Transmembrane helix</keyword>
<sequence>MNNIHCFLCEQNSVLPAFVIFLLIVCARVGYSTEVNFQPYCNLSQYNVLPSFLESSYSYKCGGVNVDTYTCYPGTSQCLERVCHTISEWDGLWHHSFFTSTDFDVINSLNRRRSSCIALHQLDDSFATEGQITSDSVQALAMGGMFGIIIIAITCFMVYVLCRHT</sequence>
<keyword evidence="3" id="KW-1185">Reference proteome</keyword>
<dbReference type="Proteomes" id="UP000005408">
    <property type="component" value="Unassembled WGS sequence"/>
</dbReference>
<feature type="transmembrane region" description="Helical" evidence="1">
    <location>
        <begin position="12"/>
        <end position="31"/>
    </location>
</feature>
<dbReference type="EnsemblMetazoa" id="G7325.1">
    <property type="protein sequence ID" value="G7325.1:cds"/>
    <property type="gene ID" value="G7325"/>
</dbReference>
<protein>
    <submittedName>
        <fullName evidence="2">Uncharacterized protein</fullName>
    </submittedName>
</protein>
<feature type="transmembrane region" description="Helical" evidence="1">
    <location>
        <begin position="139"/>
        <end position="162"/>
    </location>
</feature>